<dbReference type="Gene3D" id="1.20.140.10">
    <property type="entry name" value="Butyryl-CoA Dehydrogenase, subunit A, domain 3"/>
    <property type="match status" value="2"/>
</dbReference>
<keyword evidence="7 16" id="KW-0560">Oxidoreductase</keyword>
<dbReference type="SUPFAM" id="SSF56645">
    <property type="entry name" value="Acyl-CoA dehydrogenase NM domain-like"/>
    <property type="match status" value="1"/>
</dbReference>
<dbReference type="InterPro" id="IPR012258">
    <property type="entry name" value="Acyl-CoA_oxidase"/>
</dbReference>
<reference evidence="16" key="1">
    <citation type="submission" date="2023-03" db="EMBL/GenBank/DDBJ databases">
        <title>Emydomyces testavorans Genome Sequence.</title>
        <authorList>
            <person name="Hoyer L."/>
        </authorList>
    </citation>
    <scope>NUCLEOTIDE SEQUENCE</scope>
    <source>
        <strain evidence="16">16-2883</strain>
    </source>
</reference>
<dbReference type="InterPro" id="IPR046373">
    <property type="entry name" value="Acyl-CoA_Oxase/DH_mid-dom_sf"/>
</dbReference>
<dbReference type="InterPro" id="IPR055060">
    <property type="entry name" value="ACOX_C_alpha1"/>
</dbReference>
<dbReference type="PIRSF" id="PIRSF000168">
    <property type="entry name" value="Acyl-CoA_oxidase"/>
    <property type="match status" value="1"/>
</dbReference>
<dbReference type="Pfam" id="PF22924">
    <property type="entry name" value="ACOX_C_alpha1"/>
    <property type="match status" value="1"/>
</dbReference>
<evidence type="ECO:0000256" key="6">
    <source>
        <dbReference type="ARBA" id="ARBA00022832"/>
    </source>
</evidence>
<keyword evidence="8" id="KW-0443">Lipid metabolism</keyword>
<keyword evidence="5 10" id="KW-0274">FAD</keyword>
<dbReference type="Proteomes" id="UP001219355">
    <property type="component" value="Chromosome 2"/>
</dbReference>
<evidence type="ECO:0000313" key="16">
    <source>
        <dbReference type="EMBL" id="WEW58108.1"/>
    </source>
</evidence>
<dbReference type="GO" id="GO:0055088">
    <property type="term" value="P:lipid homeostasis"/>
    <property type="evidence" value="ECO:0007669"/>
    <property type="project" value="TreeGrafter"/>
</dbReference>
<evidence type="ECO:0000256" key="10">
    <source>
        <dbReference type="PIRNR" id="PIRNR000168"/>
    </source>
</evidence>
<proteinExistence type="inferred from homology"/>
<comment type="cofactor">
    <cofactor evidence="1">
        <name>FAD</name>
        <dbReference type="ChEBI" id="CHEBI:57692"/>
    </cofactor>
</comment>
<sequence>MASRTRQTMLMAKARASASFKTFKLTCIIYKDENTVKRRREAFFRVENATGTADQSKLPQAYADLSREGAYHEGVRLGTASYIDGILHNHSFFSGLDQRYTLSNCTPYGLHYMMFIPTIEEQGTPEQAAYWLPLARSGKINGAYCQTELAHGTFVRGIETTATFDLATDEFVINSPTLTSAKFWPGAMATSCTHAILMARLIIKGKDHGVHPFMIQLRSLSDFSPVPGVELGDLGMKMGYNGTTNGYATFSDVRIPRNWLLMRHASVERDGTYNKAKHAKFAYLSMLYARATIAQGSGFKLAQAATIATRFSVVREQGAGPIGEGTGDGFEMAIISYRSQNFRLFTVISRAYAILFTSPVLEDLYTKLRHVGNENDFGSLSHYHMLLAGLKAWNTQVAADGAEDARKCCGGHGYVLTSGLPTIVAEALAPATFEGENYVMYQQVGRYLLKCLKTLKAGGKIDAHMIDLNGAFEMFRTSSEMDCCHATGKEFLDPEVQCSIFKHRMFRLLTRCNENLEIEAQKGKLSAAQAWNQHMMSIIAAARAYIEHFVLQQFVQAVSRISDPAINAALSRLRSVFALTAIVHPQSYDAISFMANSYLNRDQLTDIHSCVNACLDELLPDAIALTDAWDFTDASLCSAIGQYDGNAYETLMSWTRQIPMNKNMNERGSACKEAWERWTKLALKPTVRASL</sequence>
<dbReference type="Pfam" id="PF14749">
    <property type="entry name" value="Acyl-CoA_ox_N"/>
    <property type="match status" value="1"/>
</dbReference>
<keyword evidence="6" id="KW-0276">Fatty acid metabolism</keyword>
<feature type="domain" description="Acyl-CoA oxidase C-alpha1" evidence="15">
    <location>
        <begin position="283"/>
        <end position="449"/>
    </location>
</feature>
<feature type="active site" description="Proton acceptor" evidence="11">
    <location>
        <position position="434"/>
    </location>
</feature>
<evidence type="ECO:0000313" key="17">
    <source>
        <dbReference type="Proteomes" id="UP001219355"/>
    </source>
</evidence>
<comment type="subcellular location">
    <subcellularLocation>
        <location evidence="2">Peroxisome</location>
    </subcellularLocation>
</comment>
<keyword evidence="4 10" id="KW-0285">Flavoprotein</keyword>
<evidence type="ECO:0000259" key="15">
    <source>
        <dbReference type="Pfam" id="PF22924"/>
    </source>
</evidence>
<feature type="domain" description="Acyl-CoA oxidase C-terminal" evidence="13">
    <location>
        <begin position="493"/>
        <end position="664"/>
    </location>
</feature>
<dbReference type="FunFam" id="1.20.140.10:FF:000007">
    <property type="entry name" value="Acyl-coenzyme A oxidase"/>
    <property type="match status" value="1"/>
</dbReference>
<evidence type="ECO:0000256" key="9">
    <source>
        <dbReference type="ARBA" id="ARBA00023140"/>
    </source>
</evidence>
<feature type="domain" description="Acyl-coenzyme A oxidase N-terminal" evidence="14">
    <location>
        <begin position="24"/>
        <end position="140"/>
    </location>
</feature>
<feature type="binding site" evidence="12">
    <location>
        <position position="186"/>
    </location>
    <ligand>
        <name>FAD</name>
        <dbReference type="ChEBI" id="CHEBI:57692"/>
    </ligand>
</feature>
<dbReference type="Gene3D" id="2.40.110.10">
    <property type="entry name" value="Butyryl-CoA Dehydrogenase, subunit A, domain 2"/>
    <property type="match status" value="1"/>
</dbReference>
<keyword evidence="9" id="KW-0576">Peroxisome</keyword>
<dbReference type="InterPro" id="IPR002655">
    <property type="entry name" value="Acyl-CoA_oxidase_C"/>
</dbReference>
<dbReference type="InterPro" id="IPR029320">
    <property type="entry name" value="Acyl-CoA_ox_N"/>
</dbReference>
<protein>
    <recommendedName>
        <fullName evidence="10">Acyl-coenzyme A oxidase</fullName>
    </recommendedName>
</protein>
<evidence type="ECO:0000256" key="5">
    <source>
        <dbReference type="ARBA" id="ARBA00022827"/>
    </source>
</evidence>
<evidence type="ECO:0000256" key="7">
    <source>
        <dbReference type="ARBA" id="ARBA00023002"/>
    </source>
</evidence>
<organism evidence="16 17">
    <name type="scientific">Emydomyces testavorans</name>
    <dbReference type="NCBI Taxonomy" id="2070801"/>
    <lineage>
        <taxon>Eukaryota</taxon>
        <taxon>Fungi</taxon>
        <taxon>Dikarya</taxon>
        <taxon>Ascomycota</taxon>
        <taxon>Pezizomycotina</taxon>
        <taxon>Eurotiomycetes</taxon>
        <taxon>Eurotiomycetidae</taxon>
        <taxon>Onygenales</taxon>
        <taxon>Nannizziopsiaceae</taxon>
        <taxon>Emydomyces</taxon>
    </lineage>
</organism>
<dbReference type="GO" id="GO:0003997">
    <property type="term" value="F:acyl-CoA oxidase activity"/>
    <property type="evidence" value="ECO:0007669"/>
    <property type="project" value="InterPro"/>
</dbReference>
<evidence type="ECO:0000256" key="11">
    <source>
        <dbReference type="PIRSR" id="PIRSR000168-1"/>
    </source>
</evidence>
<evidence type="ECO:0000256" key="3">
    <source>
        <dbReference type="ARBA" id="ARBA00006288"/>
    </source>
</evidence>
<dbReference type="Gene3D" id="1.10.540.10">
    <property type="entry name" value="Acyl-CoA dehydrogenase/oxidase, N-terminal domain"/>
    <property type="match status" value="1"/>
</dbReference>
<dbReference type="Pfam" id="PF01756">
    <property type="entry name" value="ACOX"/>
    <property type="match status" value="1"/>
</dbReference>
<comment type="similarity">
    <text evidence="3 10">Belongs to the acyl-CoA oxidase family.</text>
</comment>
<evidence type="ECO:0000259" key="14">
    <source>
        <dbReference type="Pfam" id="PF14749"/>
    </source>
</evidence>
<evidence type="ECO:0000256" key="12">
    <source>
        <dbReference type="PIRSR" id="PIRSR000168-2"/>
    </source>
</evidence>
<dbReference type="InterPro" id="IPR036250">
    <property type="entry name" value="AcylCo_DH-like_C"/>
</dbReference>
<evidence type="ECO:0000256" key="4">
    <source>
        <dbReference type="ARBA" id="ARBA00022630"/>
    </source>
</evidence>
<accession>A0AAF0IIH5</accession>
<dbReference type="PANTHER" id="PTHR10909">
    <property type="entry name" value="ELECTRON TRANSPORT OXIDOREDUCTASE"/>
    <property type="match status" value="1"/>
</dbReference>
<feature type="binding site" evidence="12">
    <location>
        <position position="147"/>
    </location>
    <ligand>
        <name>FAD</name>
        <dbReference type="ChEBI" id="CHEBI:57692"/>
    </ligand>
</feature>
<name>A0AAF0IIH5_9EURO</name>
<dbReference type="AlphaFoldDB" id="A0AAF0IIH5"/>
<dbReference type="GO" id="GO:0005504">
    <property type="term" value="F:fatty acid binding"/>
    <property type="evidence" value="ECO:0007669"/>
    <property type="project" value="TreeGrafter"/>
</dbReference>
<dbReference type="PANTHER" id="PTHR10909:SF250">
    <property type="entry name" value="PEROXISOMAL ACYL-COENZYME A OXIDASE 1"/>
    <property type="match status" value="1"/>
</dbReference>
<dbReference type="GO" id="GO:0005777">
    <property type="term" value="C:peroxisome"/>
    <property type="evidence" value="ECO:0007669"/>
    <property type="project" value="UniProtKB-SubCell"/>
</dbReference>
<evidence type="ECO:0000256" key="2">
    <source>
        <dbReference type="ARBA" id="ARBA00004275"/>
    </source>
</evidence>
<dbReference type="InterPro" id="IPR037069">
    <property type="entry name" value="AcylCoA_DH/ox_N_sf"/>
</dbReference>
<dbReference type="InterPro" id="IPR009100">
    <property type="entry name" value="AcylCoA_DH/oxidase_NM_dom_sf"/>
</dbReference>
<dbReference type="EMBL" id="CP120628">
    <property type="protein sequence ID" value="WEW58108.1"/>
    <property type="molecule type" value="Genomic_DNA"/>
</dbReference>
<dbReference type="SUPFAM" id="SSF47203">
    <property type="entry name" value="Acyl-CoA dehydrogenase C-terminal domain-like"/>
    <property type="match status" value="2"/>
</dbReference>
<evidence type="ECO:0000256" key="8">
    <source>
        <dbReference type="ARBA" id="ARBA00023098"/>
    </source>
</evidence>
<dbReference type="GO" id="GO:0071949">
    <property type="term" value="F:FAD binding"/>
    <property type="evidence" value="ECO:0007669"/>
    <property type="project" value="InterPro"/>
</dbReference>
<dbReference type="FunFam" id="2.40.110.10:FF:000003">
    <property type="entry name" value="Acyl-coenzyme A oxidase"/>
    <property type="match status" value="1"/>
</dbReference>
<keyword evidence="17" id="KW-1185">Reference proteome</keyword>
<evidence type="ECO:0000256" key="1">
    <source>
        <dbReference type="ARBA" id="ARBA00001974"/>
    </source>
</evidence>
<gene>
    <name evidence="16" type="ORF">PRK78_003575</name>
</gene>
<dbReference type="GO" id="GO:0033540">
    <property type="term" value="P:fatty acid beta-oxidation using acyl-CoA oxidase"/>
    <property type="evidence" value="ECO:0007669"/>
    <property type="project" value="TreeGrafter"/>
</dbReference>
<evidence type="ECO:0000259" key="13">
    <source>
        <dbReference type="Pfam" id="PF01756"/>
    </source>
</evidence>